<reference evidence="2" key="2">
    <citation type="journal article" date="2023" name="IMA Fungus">
        <title>Comparative genomic study of the Penicillium genus elucidates a diverse pangenome and 15 lateral gene transfer events.</title>
        <authorList>
            <person name="Petersen C."/>
            <person name="Sorensen T."/>
            <person name="Nielsen M.R."/>
            <person name="Sondergaard T.E."/>
            <person name="Sorensen J.L."/>
            <person name="Fitzpatrick D.A."/>
            <person name="Frisvad J.C."/>
            <person name="Nielsen K.L."/>
        </authorList>
    </citation>
    <scope>NUCLEOTIDE SEQUENCE</scope>
    <source>
        <strain evidence="2">IBT 30728</strain>
    </source>
</reference>
<accession>A0A9X0BUX4</accession>
<dbReference type="AlphaFoldDB" id="A0A9X0BUX4"/>
<dbReference type="InterPro" id="IPR036514">
    <property type="entry name" value="SGNH_hydro_sf"/>
</dbReference>
<dbReference type="PANTHER" id="PTHR14209">
    <property type="entry name" value="ISOAMYL ACETATE-HYDROLYZING ESTERASE 1"/>
    <property type="match status" value="1"/>
</dbReference>
<evidence type="ECO:0000313" key="3">
    <source>
        <dbReference type="Proteomes" id="UP001148312"/>
    </source>
</evidence>
<protein>
    <recommendedName>
        <fullName evidence="1">SGNH hydrolase-type esterase domain-containing protein</fullName>
    </recommendedName>
</protein>
<dbReference type="Proteomes" id="UP001148312">
    <property type="component" value="Unassembled WGS sequence"/>
</dbReference>
<evidence type="ECO:0000313" key="2">
    <source>
        <dbReference type="EMBL" id="KAJ5485639.1"/>
    </source>
</evidence>
<sequence length="258" mass="28529">MSATDAQAKDVNRSYDQIILFGDSITEMSWDQGLGFGYGAALSDAYRRKLDVVNRGFGGYTTAHAIKIVHEIVPSPDVAKVRLMTVFFGANDACVPSHVQHVPLEIYKENLQNIIQHPATRAQNPRLVIITPPPVDEYQLEGFDKSKDTVYPSRTAQRAKEYAEAAKEVGASLKIPVADIWTAFMAAVGWQEGQALIGSRDTPMNSKFGSLFTDGLHLTAAGYRLVYDEVRKTIRAHYPDQDSDALPMLFPAWGEAPR</sequence>
<dbReference type="Pfam" id="PF13472">
    <property type="entry name" value="Lipase_GDSL_2"/>
    <property type="match status" value="1"/>
</dbReference>
<dbReference type="CDD" id="cd01838">
    <property type="entry name" value="Isoamyl_acetate_hydrolase_like"/>
    <property type="match status" value="1"/>
</dbReference>
<dbReference type="SUPFAM" id="SSF52266">
    <property type="entry name" value="SGNH hydrolase"/>
    <property type="match status" value="1"/>
</dbReference>
<dbReference type="GeneID" id="81625478"/>
<evidence type="ECO:0000259" key="1">
    <source>
        <dbReference type="Pfam" id="PF13472"/>
    </source>
</evidence>
<keyword evidence="3" id="KW-1185">Reference proteome</keyword>
<dbReference type="PANTHER" id="PTHR14209:SF19">
    <property type="entry name" value="ISOAMYL ACETATE-HYDROLYZING ESTERASE 1 HOMOLOG"/>
    <property type="match status" value="1"/>
</dbReference>
<dbReference type="Gene3D" id="3.40.50.1110">
    <property type="entry name" value="SGNH hydrolase"/>
    <property type="match status" value="1"/>
</dbReference>
<gene>
    <name evidence="2" type="ORF">N7539_005627</name>
</gene>
<dbReference type="InterPro" id="IPR013830">
    <property type="entry name" value="SGNH_hydro"/>
</dbReference>
<comment type="caution">
    <text evidence="2">The sequence shown here is derived from an EMBL/GenBank/DDBJ whole genome shotgun (WGS) entry which is preliminary data.</text>
</comment>
<feature type="domain" description="SGNH hydrolase-type esterase" evidence="1">
    <location>
        <begin position="20"/>
        <end position="225"/>
    </location>
</feature>
<organism evidence="2 3">
    <name type="scientific">Penicillium diatomitis</name>
    <dbReference type="NCBI Taxonomy" id="2819901"/>
    <lineage>
        <taxon>Eukaryota</taxon>
        <taxon>Fungi</taxon>
        <taxon>Dikarya</taxon>
        <taxon>Ascomycota</taxon>
        <taxon>Pezizomycotina</taxon>
        <taxon>Eurotiomycetes</taxon>
        <taxon>Eurotiomycetidae</taxon>
        <taxon>Eurotiales</taxon>
        <taxon>Aspergillaceae</taxon>
        <taxon>Penicillium</taxon>
    </lineage>
</organism>
<dbReference type="RefSeq" id="XP_056790423.1">
    <property type="nucleotide sequence ID" value="XM_056935229.1"/>
</dbReference>
<proteinExistence type="predicted"/>
<dbReference type="EMBL" id="JAPWDQ010000005">
    <property type="protein sequence ID" value="KAJ5485639.1"/>
    <property type="molecule type" value="Genomic_DNA"/>
</dbReference>
<reference evidence="2" key="1">
    <citation type="submission" date="2022-12" db="EMBL/GenBank/DDBJ databases">
        <authorList>
            <person name="Petersen C."/>
        </authorList>
    </citation>
    <scope>NUCLEOTIDE SEQUENCE</scope>
    <source>
        <strain evidence="2">IBT 30728</strain>
    </source>
</reference>
<dbReference type="InterPro" id="IPR045136">
    <property type="entry name" value="Iah1-like"/>
</dbReference>
<name>A0A9X0BUX4_9EURO</name>